<evidence type="ECO:0000313" key="2">
    <source>
        <dbReference type="EMBL" id="CAB9511856.1"/>
    </source>
</evidence>
<name>A0A9N8HF43_9STRA</name>
<reference evidence="2" key="1">
    <citation type="submission" date="2020-06" db="EMBL/GenBank/DDBJ databases">
        <authorList>
            <consortium name="Plant Systems Biology data submission"/>
        </authorList>
    </citation>
    <scope>NUCLEOTIDE SEQUENCE</scope>
    <source>
        <strain evidence="2">D6</strain>
    </source>
</reference>
<dbReference type="PANTHER" id="PTHR46706:SF12">
    <property type="entry name" value="PROTEIN QUA-1-RELATED"/>
    <property type="match status" value="1"/>
</dbReference>
<dbReference type="CDD" id="cd00081">
    <property type="entry name" value="Hint"/>
    <property type="match status" value="1"/>
</dbReference>
<dbReference type="OrthoDB" id="5212at2759"/>
<dbReference type="AlphaFoldDB" id="A0A9N8HF43"/>
<dbReference type="InterPro" id="IPR036844">
    <property type="entry name" value="Hint_dom_sf"/>
</dbReference>
<dbReference type="GO" id="GO:0016540">
    <property type="term" value="P:protein autoprocessing"/>
    <property type="evidence" value="ECO:0007669"/>
    <property type="project" value="InterPro"/>
</dbReference>
<proteinExistence type="predicted"/>
<keyword evidence="3" id="KW-1185">Reference proteome</keyword>
<protein>
    <submittedName>
        <fullName evidence="2">HintC</fullName>
    </submittedName>
</protein>
<comment type="caution">
    <text evidence="2">The sequence shown here is derived from an EMBL/GenBank/DDBJ whole genome shotgun (WGS) entry which is preliminary data.</text>
</comment>
<dbReference type="PANTHER" id="PTHR46706">
    <property type="entry name" value="PROTEIN QUA-1-RELATED"/>
    <property type="match status" value="1"/>
</dbReference>
<sequence length="150" mass="16821">MTPEGPKRMHELKFNDLVLTSSFQFQKIYAWLHRTPEKLAASQARESKYLEIVTDSGNRIEITPKHMIYINDQQYPAEAGHVKVGDYLSLMEPGHSTTTKTTRVTVINTVKLMGGFSPATENGTIVANDILAISSNYAHHTDKMRTNSPT</sequence>
<feature type="domain" description="Hedgehog protein Hint" evidence="1">
    <location>
        <begin position="5"/>
        <end position="139"/>
    </location>
</feature>
<dbReference type="Proteomes" id="UP001153069">
    <property type="component" value="Unassembled WGS sequence"/>
</dbReference>
<dbReference type="EMBL" id="CAICTM010000506">
    <property type="protein sequence ID" value="CAB9511856.1"/>
    <property type="molecule type" value="Genomic_DNA"/>
</dbReference>
<dbReference type="Pfam" id="PF01079">
    <property type="entry name" value="Hint"/>
    <property type="match status" value="1"/>
</dbReference>
<organism evidence="2 3">
    <name type="scientific">Seminavis robusta</name>
    <dbReference type="NCBI Taxonomy" id="568900"/>
    <lineage>
        <taxon>Eukaryota</taxon>
        <taxon>Sar</taxon>
        <taxon>Stramenopiles</taxon>
        <taxon>Ochrophyta</taxon>
        <taxon>Bacillariophyta</taxon>
        <taxon>Bacillariophyceae</taxon>
        <taxon>Bacillariophycidae</taxon>
        <taxon>Naviculales</taxon>
        <taxon>Naviculaceae</taxon>
        <taxon>Seminavis</taxon>
    </lineage>
</organism>
<dbReference type="SUPFAM" id="SSF51294">
    <property type="entry name" value="Hedgehog/intein (Hint) domain"/>
    <property type="match status" value="1"/>
</dbReference>
<evidence type="ECO:0000313" key="3">
    <source>
        <dbReference type="Proteomes" id="UP001153069"/>
    </source>
</evidence>
<gene>
    <name evidence="2" type="ORF">SEMRO_507_G156430.1</name>
</gene>
<dbReference type="Gene3D" id="2.170.16.10">
    <property type="entry name" value="Hedgehog/Intein (Hint) domain"/>
    <property type="match status" value="1"/>
</dbReference>
<dbReference type="InterPro" id="IPR052140">
    <property type="entry name" value="Dev_Signal_Hedgehog-like"/>
</dbReference>
<accession>A0A9N8HF43</accession>
<evidence type="ECO:0000259" key="1">
    <source>
        <dbReference type="Pfam" id="PF01079"/>
    </source>
</evidence>
<dbReference type="InterPro" id="IPR001767">
    <property type="entry name" value="Hedgehog_Hint"/>
</dbReference>